<proteinExistence type="predicted"/>
<dbReference type="Proteomes" id="UP000676336">
    <property type="component" value="Unassembled WGS sequence"/>
</dbReference>
<protein>
    <submittedName>
        <fullName evidence="1">Uncharacterized protein</fullName>
    </submittedName>
</protein>
<accession>A0A8S2X5E2</accession>
<feature type="non-terminal residue" evidence="1">
    <location>
        <position position="1"/>
    </location>
</feature>
<sequence length="43" mass="4551">MHIIHTYSGSCELCTCNGNPTISIVCSRLTPVIEASLTGLSPM</sequence>
<reference evidence="1" key="1">
    <citation type="submission" date="2021-02" db="EMBL/GenBank/DDBJ databases">
        <authorList>
            <person name="Nowell W R."/>
        </authorList>
    </citation>
    <scope>NUCLEOTIDE SEQUENCE</scope>
</reference>
<evidence type="ECO:0000313" key="1">
    <source>
        <dbReference type="EMBL" id="CAF4477323.1"/>
    </source>
</evidence>
<dbReference type="EMBL" id="CAJOBI010075737">
    <property type="protein sequence ID" value="CAF4477323.1"/>
    <property type="molecule type" value="Genomic_DNA"/>
</dbReference>
<name>A0A8S2X5E2_9BILA</name>
<gene>
    <name evidence="1" type="ORF">SMN809_LOCUS33878</name>
</gene>
<dbReference type="AlphaFoldDB" id="A0A8S2X5E2"/>
<organism evidence="1 2">
    <name type="scientific">Rotaria magnacalcarata</name>
    <dbReference type="NCBI Taxonomy" id="392030"/>
    <lineage>
        <taxon>Eukaryota</taxon>
        <taxon>Metazoa</taxon>
        <taxon>Spiralia</taxon>
        <taxon>Gnathifera</taxon>
        <taxon>Rotifera</taxon>
        <taxon>Eurotatoria</taxon>
        <taxon>Bdelloidea</taxon>
        <taxon>Philodinida</taxon>
        <taxon>Philodinidae</taxon>
        <taxon>Rotaria</taxon>
    </lineage>
</organism>
<comment type="caution">
    <text evidence="1">The sequence shown here is derived from an EMBL/GenBank/DDBJ whole genome shotgun (WGS) entry which is preliminary data.</text>
</comment>
<evidence type="ECO:0000313" key="2">
    <source>
        <dbReference type="Proteomes" id="UP000676336"/>
    </source>
</evidence>